<dbReference type="Gramene" id="KCW48798">
    <property type="protein sequence ID" value="KCW48798"/>
    <property type="gene ID" value="EUGRSUZ_K02439"/>
</dbReference>
<evidence type="ECO:0000313" key="1">
    <source>
        <dbReference type="EMBL" id="KCW48798.1"/>
    </source>
</evidence>
<dbReference type="InParanoid" id="A0A059A4R2"/>
<name>A0A059A4R2_EUCGR</name>
<dbReference type="AlphaFoldDB" id="A0A059A4R2"/>
<protein>
    <submittedName>
        <fullName evidence="1">Uncharacterized protein</fullName>
    </submittedName>
</protein>
<sequence>MMTLLMYCNRDASATGDVDVHAAAVEGLVAVEDELLRQPDQHVGREDDPQRLLLDNRVPQRARLWAHGVVVRRVGDDVYVAVLAAQRVLAEPDGAVGEPLPVVGPVRVALPAVVDWVAGQARGLVALHRVQH</sequence>
<gene>
    <name evidence="1" type="ORF">EUGRSUZ_K02439</name>
</gene>
<dbReference type="EMBL" id="KK198763">
    <property type="protein sequence ID" value="KCW48798.1"/>
    <property type="molecule type" value="Genomic_DNA"/>
</dbReference>
<dbReference type="OMA" id="WSATHEP"/>
<reference evidence="1" key="1">
    <citation type="submission" date="2013-07" db="EMBL/GenBank/DDBJ databases">
        <title>The genome of Eucalyptus grandis.</title>
        <authorList>
            <person name="Schmutz J."/>
            <person name="Hayes R."/>
            <person name="Myburg A."/>
            <person name="Tuskan G."/>
            <person name="Grattapaglia D."/>
            <person name="Rokhsar D.S."/>
        </authorList>
    </citation>
    <scope>NUCLEOTIDE SEQUENCE</scope>
    <source>
        <tissue evidence="1">Leaf extractions</tissue>
    </source>
</reference>
<organism evidence="1">
    <name type="scientific">Eucalyptus grandis</name>
    <name type="common">Flooded gum</name>
    <dbReference type="NCBI Taxonomy" id="71139"/>
    <lineage>
        <taxon>Eukaryota</taxon>
        <taxon>Viridiplantae</taxon>
        <taxon>Streptophyta</taxon>
        <taxon>Embryophyta</taxon>
        <taxon>Tracheophyta</taxon>
        <taxon>Spermatophyta</taxon>
        <taxon>Magnoliopsida</taxon>
        <taxon>eudicotyledons</taxon>
        <taxon>Gunneridae</taxon>
        <taxon>Pentapetalae</taxon>
        <taxon>rosids</taxon>
        <taxon>malvids</taxon>
        <taxon>Myrtales</taxon>
        <taxon>Myrtaceae</taxon>
        <taxon>Myrtoideae</taxon>
        <taxon>Eucalypteae</taxon>
        <taxon>Eucalyptus</taxon>
    </lineage>
</organism>
<proteinExistence type="predicted"/>
<accession>A0A059A4R2</accession>